<proteinExistence type="predicted"/>
<gene>
    <name evidence="2" type="ORF">FZEAL_793</name>
</gene>
<feature type="transmembrane region" description="Helical" evidence="1">
    <location>
        <begin position="75"/>
        <end position="95"/>
    </location>
</feature>
<feature type="transmembrane region" description="Helical" evidence="1">
    <location>
        <begin position="6"/>
        <end position="27"/>
    </location>
</feature>
<evidence type="ECO:0000313" key="2">
    <source>
        <dbReference type="EMBL" id="KAF4983916.1"/>
    </source>
</evidence>
<sequence length="121" mass="12772">MGIFGSAATGSVGLLHVYILVLEMFLWTGPRGRKAFRLSADFAEKTKALAANQGLYNGFLAAGLFWGLAHPNPEFGTQLQLFNLGCVAVAGVYGSLTANSRILFIQSVPAAVSIGLVLLDL</sequence>
<evidence type="ECO:0008006" key="4">
    <source>
        <dbReference type="Google" id="ProtNLM"/>
    </source>
</evidence>
<dbReference type="InterPro" id="IPR009732">
    <property type="entry name" value="DUF1304"/>
</dbReference>
<accession>A0A8H4UU93</accession>
<evidence type="ECO:0000256" key="1">
    <source>
        <dbReference type="SAM" id="Phobius"/>
    </source>
</evidence>
<dbReference type="AlphaFoldDB" id="A0A8H4UU93"/>
<evidence type="ECO:0000313" key="3">
    <source>
        <dbReference type="Proteomes" id="UP000635477"/>
    </source>
</evidence>
<dbReference type="EMBL" id="JABEYC010000042">
    <property type="protein sequence ID" value="KAF4983916.1"/>
    <property type="molecule type" value="Genomic_DNA"/>
</dbReference>
<keyword evidence="1" id="KW-1133">Transmembrane helix</keyword>
<protein>
    <recommendedName>
        <fullName evidence="4">Integral membrane protein</fullName>
    </recommendedName>
</protein>
<comment type="caution">
    <text evidence="2">The sequence shown here is derived from an EMBL/GenBank/DDBJ whole genome shotgun (WGS) entry which is preliminary data.</text>
</comment>
<dbReference type="PANTHER" id="PTHR38446:SF1">
    <property type="entry name" value="BLL0914 PROTEIN"/>
    <property type="match status" value="1"/>
</dbReference>
<reference evidence="2" key="2">
    <citation type="submission" date="2020-05" db="EMBL/GenBank/DDBJ databases">
        <authorList>
            <person name="Kim H.-S."/>
            <person name="Proctor R.H."/>
            <person name="Brown D.W."/>
        </authorList>
    </citation>
    <scope>NUCLEOTIDE SEQUENCE</scope>
    <source>
        <strain evidence="2">NRRL 22465</strain>
    </source>
</reference>
<dbReference type="Proteomes" id="UP000635477">
    <property type="component" value="Unassembled WGS sequence"/>
</dbReference>
<keyword evidence="3" id="KW-1185">Reference proteome</keyword>
<feature type="transmembrane region" description="Helical" evidence="1">
    <location>
        <begin position="102"/>
        <end position="119"/>
    </location>
</feature>
<feature type="transmembrane region" description="Helical" evidence="1">
    <location>
        <begin position="48"/>
        <end position="69"/>
    </location>
</feature>
<organism evidence="2 3">
    <name type="scientific">Fusarium zealandicum</name>
    <dbReference type="NCBI Taxonomy" id="1053134"/>
    <lineage>
        <taxon>Eukaryota</taxon>
        <taxon>Fungi</taxon>
        <taxon>Dikarya</taxon>
        <taxon>Ascomycota</taxon>
        <taxon>Pezizomycotina</taxon>
        <taxon>Sordariomycetes</taxon>
        <taxon>Hypocreomycetidae</taxon>
        <taxon>Hypocreales</taxon>
        <taxon>Nectriaceae</taxon>
        <taxon>Fusarium</taxon>
        <taxon>Fusarium staphyleae species complex</taxon>
    </lineage>
</organism>
<name>A0A8H4UU93_9HYPO</name>
<dbReference type="OrthoDB" id="2147008at2759"/>
<dbReference type="Pfam" id="PF06993">
    <property type="entry name" value="DUF1304"/>
    <property type="match status" value="1"/>
</dbReference>
<dbReference type="PANTHER" id="PTHR38446">
    <property type="entry name" value="BLL0914 PROTEIN"/>
    <property type="match status" value="1"/>
</dbReference>
<keyword evidence="1" id="KW-0472">Membrane</keyword>
<keyword evidence="1" id="KW-0812">Transmembrane</keyword>
<reference evidence="2" key="1">
    <citation type="journal article" date="2020" name="BMC Genomics">
        <title>Correction to: Identification and distribution of gene clusters required for synthesis of sphingolipid metabolism inhibitors in diverse species of the filamentous fungus Fusarium.</title>
        <authorList>
            <person name="Kim H.S."/>
            <person name="Lohmar J.M."/>
            <person name="Busman M."/>
            <person name="Brown D.W."/>
            <person name="Naumann T.A."/>
            <person name="Divon H.H."/>
            <person name="Lysoe E."/>
            <person name="Uhlig S."/>
            <person name="Proctor R.H."/>
        </authorList>
    </citation>
    <scope>NUCLEOTIDE SEQUENCE</scope>
    <source>
        <strain evidence="2">NRRL 22465</strain>
    </source>
</reference>